<keyword evidence="2" id="KW-1185">Reference proteome</keyword>
<gene>
    <name evidence="1" type="ORF">OUZ56_012025</name>
</gene>
<sequence length="200" mass="22595">MASSRDLSIRIVCAEELFMEAGFGETQVLIRLMVDYTSMAAKEHALLNRIEIATSEEERVLLKELSSRNQYVATLLPIRALGVQIQELRSLDVSGFYLANKILRDSGYNKKLAQMALVLIPFHFYHDSSQRIPSCQRSVVVRPFLSQDFLTGLHAIPDTHLPQEIVDRMVEAVLIVPGLVRINEKPTTKSKSAFNFDYAV</sequence>
<evidence type="ECO:0008006" key="3">
    <source>
        <dbReference type="Google" id="ProtNLM"/>
    </source>
</evidence>
<proteinExistence type="predicted"/>
<dbReference type="Proteomes" id="UP001234178">
    <property type="component" value="Unassembled WGS sequence"/>
</dbReference>
<comment type="caution">
    <text evidence="1">The sequence shown here is derived from an EMBL/GenBank/DDBJ whole genome shotgun (WGS) entry which is preliminary data.</text>
</comment>
<dbReference type="SUPFAM" id="SSF54810">
    <property type="entry name" value="GMP synthetase C-terminal dimerisation domain"/>
    <property type="match status" value="1"/>
</dbReference>
<accession>A0ABQ9Z1T8</accession>
<evidence type="ECO:0000313" key="1">
    <source>
        <dbReference type="EMBL" id="KAK4006870.1"/>
    </source>
</evidence>
<dbReference type="Gene3D" id="3.30.300.10">
    <property type="match status" value="1"/>
</dbReference>
<organism evidence="1 2">
    <name type="scientific">Daphnia magna</name>
    <dbReference type="NCBI Taxonomy" id="35525"/>
    <lineage>
        <taxon>Eukaryota</taxon>
        <taxon>Metazoa</taxon>
        <taxon>Ecdysozoa</taxon>
        <taxon>Arthropoda</taxon>
        <taxon>Crustacea</taxon>
        <taxon>Branchiopoda</taxon>
        <taxon>Diplostraca</taxon>
        <taxon>Cladocera</taxon>
        <taxon>Anomopoda</taxon>
        <taxon>Daphniidae</taxon>
        <taxon>Daphnia</taxon>
    </lineage>
</organism>
<dbReference type="EMBL" id="JAOYFB010000002">
    <property type="protein sequence ID" value="KAK4006870.1"/>
    <property type="molecule type" value="Genomic_DNA"/>
</dbReference>
<evidence type="ECO:0000313" key="2">
    <source>
        <dbReference type="Proteomes" id="UP001234178"/>
    </source>
</evidence>
<reference evidence="1 2" key="1">
    <citation type="journal article" date="2023" name="Nucleic Acids Res.">
        <title>The hologenome of Daphnia magna reveals possible DNA methylation and microbiome-mediated evolution of the host genome.</title>
        <authorList>
            <person name="Chaturvedi A."/>
            <person name="Li X."/>
            <person name="Dhandapani V."/>
            <person name="Marshall H."/>
            <person name="Kissane S."/>
            <person name="Cuenca-Cambronero M."/>
            <person name="Asole G."/>
            <person name="Calvet F."/>
            <person name="Ruiz-Romero M."/>
            <person name="Marangio P."/>
            <person name="Guigo R."/>
            <person name="Rago D."/>
            <person name="Mirbahai L."/>
            <person name="Eastwood N."/>
            <person name="Colbourne J.K."/>
            <person name="Zhou J."/>
            <person name="Mallon E."/>
            <person name="Orsini L."/>
        </authorList>
    </citation>
    <scope>NUCLEOTIDE SEQUENCE [LARGE SCALE GENOMIC DNA]</scope>
    <source>
        <strain evidence="1">LRV0_1</strain>
    </source>
</reference>
<protein>
    <recommendedName>
        <fullName evidence="3">GMP synthase</fullName>
    </recommendedName>
</protein>
<name>A0ABQ9Z1T8_9CRUS</name>